<dbReference type="RefSeq" id="WP_092991398.1">
    <property type="nucleotide sequence ID" value="NZ_FMWD01000001.1"/>
</dbReference>
<name>A0A1G5PIN9_9GAMM</name>
<gene>
    <name evidence="1" type="ORF">SAMN03097708_00028</name>
</gene>
<proteinExistence type="predicted"/>
<protein>
    <submittedName>
        <fullName evidence="1">Uncharacterized protein</fullName>
    </submittedName>
</protein>
<dbReference type="AlphaFoldDB" id="A0A1G5PIN9"/>
<reference evidence="1 2" key="1">
    <citation type="submission" date="2016-10" db="EMBL/GenBank/DDBJ databases">
        <authorList>
            <person name="de Groot N.N."/>
        </authorList>
    </citation>
    <scope>NUCLEOTIDE SEQUENCE [LARGE SCALE GENOMIC DNA]</scope>
    <source>
        <strain evidence="1 2">HLD2</strain>
    </source>
</reference>
<dbReference type="EMBL" id="FMWD01000001">
    <property type="protein sequence ID" value="SCZ49071.1"/>
    <property type="molecule type" value="Genomic_DNA"/>
</dbReference>
<keyword evidence="2" id="KW-1185">Reference proteome</keyword>
<dbReference type="Proteomes" id="UP000199648">
    <property type="component" value="Unassembled WGS sequence"/>
</dbReference>
<evidence type="ECO:0000313" key="2">
    <source>
        <dbReference type="Proteomes" id="UP000199648"/>
    </source>
</evidence>
<evidence type="ECO:0000313" key="1">
    <source>
        <dbReference type="EMBL" id="SCZ49071.1"/>
    </source>
</evidence>
<organism evidence="1 2">
    <name type="scientific">Thiohalomonas denitrificans</name>
    <dbReference type="NCBI Taxonomy" id="415747"/>
    <lineage>
        <taxon>Bacteria</taxon>
        <taxon>Pseudomonadati</taxon>
        <taxon>Pseudomonadota</taxon>
        <taxon>Gammaproteobacteria</taxon>
        <taxon>Thiohalomonadales</taxon>
        <taxon>Thiohalomonadaceae</taxon>
        <taxon>Thiohalomonas</taxon>
    </lineage>
</organism>
<accession>A0A1G5PIN9</accession>
<sequence length="61" mass="6832">MNAPSDKNVGREPLFLDSVGASVKRRESYPGRLPEFEFGRLRVPDEETHRLLLKAGQGGSY</sequence>